<dbReference type="SUPFAM" id="SSF143414">
    <property type="entry name" value="CcmK-like"/>
    <property type="match status" value="1"/>
</dbReference>
<dbReference type="CDD" id="cd07052">
    <property type="entry name" value="BMC_like_1_repeat2"/>
    <property type="match status" value="1"/>
</dbReference>
<evidence type="ECO:0000259" key="1">
    <source>
        <dbReference type="PROSITE" id="PS51931"/>
    </source>
</evidence>
<dbReference type="InterPro" id="IPR000249">
    <property type="entry name" value="BMC_dom"/>
</dbReference>
<dbReference type="InterPro" id="IPR044870">
    <property type="entry name" value="BMC_CP"/>
</dbReference>
<dbReference type="AlphaFoldDB" id="A0A3B1CJY6"/>
<accession>A0A3B1CJY6</accession>
<dbReference type="CDD" id="cd07051">
    <property type="entry name" value="BMC_like_1_repeat1"/>
    <property type="match status" value="1"/>
</dbReference>
<gene>
    <name evidence="2" type="ORF">MNBD_NITROSPINAE02-602</name>
</gene>
<organism evidence="2">
    <name type="scientific">hydrothermal vent metagenome</name>
    <dbReference type="NCBI Taxonomy" id="652676"/>
    <lineage>
        <taxon>unclassified sequences</taxon>
        <taxon>metagenomes</taxon>
        <taxon>ecological metagenomes</taxon>
    </lineage>
</organism>
<name>A0A3B1CJY6_9ZZZZ</name>
<proteinExistence type="predicted"/>
<reference evidence="2" key="1">
    <citation type="submission" date="2018-06" db="EMBL/GenBank/DDBJ databases">
        <authorList>
            <person name="Zhirakovskaya E."/>
        </authorList>
    </citation>
    <scope>NUCLEOTIDE SEQUENCE</scope>
</reference>
<feature type="domain" description="BMC circularly permuted" evidence="1">
    <location>
        <begin position="3"/>
        <end position="105"/>
    </location>
</feature>
<dbReference type="Pfam" id="PF00936">
    <property type="entry name" value="BMC"/>
    <property type="match status" value="1"/>
</dbReference>
<dbReference type="GO" id="GO:0031469">
    <property type="term" value="C:bacterial microcompartment"/>
    <property type="evidence" value="ECO:0007669"/>
    <property type="project" value="InterPro"/>
</dbReference>
<dbReference type="Gene3D" id="3.30.70.1710">
    <property type="match status" value="2"/>
</dbReference>
<dbReference type="EMBL" id="UOGE01000040">
    <property type="protein sequence ID" value="VAX19165.1"/>
    <property type="molecule type" value="Genomic_DNA"/>
</dbReference>
<dbReference type="InterPro" id="IPR037233">
    <property type="entry name" value="CcmK-like_sf"/>
</dbReference>
<dbReference type="PROSITE" id="PS51931">
    <property type="entry name" value="BMC_CP"/>
    <property type="match status" value="2"/>
</dbReference>
<feature type="domain" description="BMC circularly permuted" evidence="1">
    <location>
        <begin position="106"/>
        <end position="207"/>
    </location>
</feature>
<evidence type="ECO:0000313" key="2">
    <source>
        <dbReference type="EMBL" id="VAX19165.1"/>
    </source>
</evidence>
<sequence>MITLRTYVFLDSLQDQLASYIGSTAKGFLPVPGVASLFVEIAPGLAINRVLDVALKATSCQPAVQIVERAYGLLEIHEHDKGEVMSAGATILDFLNLEESERIKPKLVSNQIIRSMEAYQCQLINRNKSGSMILPGESLFILETEPAGYVIFAANEAEKAANVKLVEVRPFGAYGRLYMSGSEAEIDAAAKAAVTAVESLSGQEMQPKKR</sequence>
<protein>
    <submittedName>
        <fullName evidence="2">CsoS1D</fullName>
    </submittedName>
</protein>
<dbReference type="SMART" id="SM00877">
    <property type="entry name" value="BMC"/>
    <property type="match status" value="1"/>
</dbReference>